<accession>A0ABU6WK24</accession>
<evidence type="ECO:0000313" key="2">
    <source>
        <dbReference type="Proteomes" id="UP001341840"/>
    </source>
</evidence>
<reference evidence="1 2" key="1">
    <citation type="journal article" date="2023" name="Plants (Basel)">
        <title>Bridging the Gap: Combining Genomics and Transcriptomics Approaches to Understand Stylosanthes scabra, an Orphan Legume from the Brazilian Caatinga.</title>
        <authorList>
            <person name="Ferreira-Neto J.R.C."/>
            <person name="da Silva M.D."/>
            <person name="Binneck E."/>
            <person name="de Melo N.F."/>
            <person name="da Silva R.H."/>
            <person name="de Melo A.L.T.M."/>
            <person name="Pandolfi V."/>
            <person name="Bustamante F.O."/>
            <person name="Brasileiro-Vidal A.C."/>
            <person name="Benko-Iseppon A.M."/>
        </authorList>
    </citation>
    <scope>NUCLEOTIDE SEQUENCE [LARGE SCALE GENOMIC DNA]</scope>
    <source>
        <tissue evidence="1">Leaves</tissue>
    </source>
</reference>
<gene>
    <name evidence="1" type="ORF">PIB30_058786</name>
</gene>
<dbReference type="InterPro" id="IPR032675">
    <property type="entry name" value="LRR_dom_sf"/>
</dbReference>
<dbReference type="Gene3D" id="3.80.10.10">
    <property type="entry name" value="Ribonuclease Inhibitor"/>
    <property type="match status" value="1"/>
</dbReference>
<dbReference type="Proteomes" id="UP001341840">
    <property type="component" value="Unassembled WGS sequence"/>
</dbReference>
<name>A0ABU6WK24_9FABA</name>
<comment type="caution">
    <text evidence="1">The sequence shown here is derived from an EMBL/GenBank/DDBJ whole genome shotgun (WGS) entry which is preliminary data.</text>
</comment>
<protein>
    <submittedName>
        <fullName evidence="1">Uncharacterized protein</fullName>
    </submittedName>
</protein>
<dbReference type="EMBL" id="JASCZI010181741">
    <property type="protein sequence ID" value="MED6185607.1"/>
    <property type="molecule type" value="Genomic_DNA"/>
</dbReference>
<sequence>MKYLISLQYLFLKVTTTSLTSMNIGRFQQLKFLYLEYCSELVSIPSAVGRLTTLNKLKIYWCFNLVSFEEEEEEGKEPVALHNLNLQLFDIVGRWCRKVGRFT</sequence>
<keyword evidence="2" id="KW-1185">Reference proteome</keyword>
<organism evidence="1 2">
    <name type="scientific">Stylosanthes scabra</name>
    <dbReference type="NCBI Taxonomy" id="79078"/>
    <lineage>
        <taxon>Eukaryota</taxon>
        <taxon>Viridiplantae</taxon>
        <taxon>Streptophyta</taxon>
        <taxon>Embryophyta</taxon>
        <taxon>Tracheophyta</taxon>
        <taxon>Spermatophyta</taxon>
        <taxon>Magnoliopsida</taxon>
        <taxon>eudicotyledons</taxon>
        <taxon>Gunneridae</taxon>
        <taxon>Pentapetalae</taxon>
        <taxon>rosids</taxon>
        <taxon>fabids</taxon>
        <taxon>Fabales</taxon>
        <taxon>Fabaceae</taxon>
        <taxon>Papilionoideae</taxon>
        <taxon>50 kb inversion clade</taxon>
        <taxon>dalbergioids sensu lato</taxon>
        <taxon>Dalbergieae</taxon>
        <taxon>Pterocarpus clade</taxon>
        <taxon>Stylosanthes</taxon>
    </lineage>
</organism>
<proteinExistence type="predicted"/>
<evidence type="ECO:0000313" key="1">
    <source>
        <dbReference type="EMBL" id="MED6185607.1"/>
    </source>
</evidence>
<dbReference type="SUPFAM" id="SSF52058">
    <property type="entry name" value="L domain-like"/>
    <property type="match status" value="1"/>
</dbReference>